<dbReference type="Proteomes" id="UP000295341">
    <property type="component" value="Unassembled WGS sequence"/>
</dbReference>
<accession>A0A4R7PC67</accession>
<dbReference type="AlphaFoldDB" id="A0A4R7PC67"/>
<feature type="region of interest" description="Disordered" evidence="1">
    <location>
        <begin position="109"/>
        <end position="130"/>
    </location>
</feature>
<reference evidence="2 3" key="1">
    <citation type="submission" date="2019-03" db="EMBL/GenBank/DDBJ databases">
        <title>Genomic Encyclopedia of Type Strains, Phase IV (KMG-IV): sequencing the most valuable type-strain genomes for metagenomic binning, comparative biology and taxonomic classification.</title>
        <authorList>
            <person name="Goeker M."/>
        </authorList>
    </citation>
    <scope>NUCLEOTIDE SEQUENCE [LARGE SCALE GENOMIC DNA]</scope>
    <source>
        <strain evidence="2 3">DSM 26377</strain>
    </source>
</reference>
<proteinExistence type="predicted"/>
<evidence type="ECO:0000256" key="1">
    <source>
        <dbReference type="SAM" id="MobiDB-lite"/>
    </source>
</evidence>
<organism evidence="2 3">
    <name type="scientific">Panacagrimonas perspica</name>
    <dbReference type="NCBI Taxonomy" id="381431"/>
    <lineage>
        <taxon>Bacteria</taxon>
        <taxon>Pseudomonadati</taxon>
        <taxon>Pseudomonadota</taxon>
        <taxon>Gammaproteobacteria</taxon>
        <taxon>Nevskiales</taxon>
        <taxon>Nevskiaceae</taxon>
        <taxon>Panacagrimonas</taxon>
    </lineage>
</organism>
<evidence type="ECO:0000313" key="2">
    <source>
        <dbReference type="EMBL" id="TDU31608.1"/>
    </source>
</evidence>
<name>A0A4R7PC67_9GAMM</name>
<keyword evidence="3" id="KW-1185">Reference proteome</keyword>
<protein>
    <submittedName>
        <fullName evidence="2">Uncharacterized protein</fullName>
    </submittedName>
</protein>
<dbReference type="EMBL" id="SOBT01000008">
    <property type="protein sequence ID" value="TDU31608.1"/>
    <property type="molecule type" value="Genomic_DNA"/>
</dbReference>
<feature type="compositionally biased region" description="Basic and acidic residues" evidence="1">
    <location>
        <begin position="119"/>
        <end position="130"/>
    </location>
</feature>
<comment type="caution">
    <text evidence="2">The sequence shown here is derived from an EMBL/GenBank/DDBJ whole genome shotgun (WGS) entry which is preliminary data.</text>
</comment>
<evidence type="ECO:0000313" key="3">
    <source>
        <dbReference type="Proteomes" id="UP000295341"/>
    </source>
</evidence>
<gene>
    <name evidence="2" type="ORF">DFR24_0979</name>
</gene>
<sequence>MSFELVFGDREILLPLPFDEHIEERLIELIRRAECYVPPDQARADLANRIAEGIAMVVAGTELPPTEKQVKYAVAIARELSLQIPAQVLQFRDAMTTFLGRHAEEYRKRKGYGGSSNRVDVKGSDPEAPT</sequence>
<dbReference type="RefSeq" id="WP_210772452.1">
    <property type="nucleotide sequence ID" value="NZ_MWIN01000012.1"/>
</dbReference>